<keyword evidence="14" id="KW-0833">Ubl conjugation pathway</keyword>
<evidence type="ECO:0000256" key="2">
    <source>
        <dbReference type="ARBA" id="ARBA00004502"/>
    </source>
</evidence>
<evidence type="ECO:0000313" key="27">
    <source>
        <dbReference type="Proteomes" id="UP000694569"/>
    </source>
</evidence>
<keyword evidence="18" id="KW-0391">Immunity</keyword>
<dbReference type="OrthoDB" id="2423195at2759"/>
<evidence type="ECO:0000256" key="6">
    <source>
        <dbReference type="ARBA" id="ARBA00012483"/>
    </source>
</evidence>
<dbReference type="PROSITE" id="PS51981">
    <property type="entry name" value="ZF_RZ"/>
    <property type="match status" value="1"/>
</dbReference>
<reference evidence="26" key="2">
    <citation type="submission" date="2025-09" db="UniProtKB">
        <authorList>
            <consortium name="Ensembl"/>
        </authorList>
    </citation>
    <scope>IDENTIFICATION</scope>
</reference>
<evidence type="ECO:0000256" key="19">
    <source>
        <dbReference type="ARBA" id="ARBA00023098"/>
    </source>
</evidence>
<organism evidence="26 27">
    <name type="scientific">Leptobrachium leishanense</name>
    <name type="common">Leishan spiny toad</name>
    <dbReference type="NCBI Taxonomy" id="445787"/>
    <lineage>
        <taxon>Eukaryota</taxon>
        <taxon>Metazoa</taxon>
        <taxon>Chordata</taxon>
        <taxon>Craniata</taxon>
        <taxon>Vertebrata</taxon>
        <taxon>Euteleostomi</taxon>
        <taxon>Amphibia</taxon>
        <taxon>Batrachia</taxon>
        <taxon>Anura</taxon>
        <taxon>Pelobatoidea</taxon>
        <taxon>Megophryidae</taxon>
        <taxon>Leptobrachium</taxon>
    </lineage>
</organism>
<dbReference type="Pfam" id="PF20173">
    <property type="entry name" value="ZnF_RZ-type"/>
    <property type="match status" value="1"/>
</dbReference>
<evidence type="ECO:0000256" key="12">
    <source>
        <dbReference type="ARBA" id="ARBA00022741"/>
    </source>
</evidence>
<dbReference type="PROSITE" id="PS00518">
    <property type="entry name" value="ZF_RING_1"/>
    <property type="match status" value="1"/>
</dbReference>
<dbReference type="GO" id="GO:0002376">
    <property type="term" value="P:immune system process"/>
    <property type="evidence" value="ECO:0007669"/>
    <property type="project" value="UniProtKB-KW"/>
</dbReference>
<evidence type="ECO:0000256" key="18">
    <source>
        <dbReference type="ARBA" id="ARBA00022859"/>
    </source>
</evidence>
<dbReference type="EC" id="2.3.2.27" evidence="6"/>
<keyword evidence="10" id="KW-0808">Transferase</keyword>
<dbReference type="InterPro" id="IPR046439">
    <property type="entry name" value="ZF_RZ_dom"/>
</dbReference>
<dbReference type="Gene3D" id="3.30.40.10">
    <property type="entry name" value="Zinc/RING finger domain, C3HC4 (zinc finger)"/>
    <property type="match status" value="1"/>
</dbReference>
<evidence type="ECO:0000256" key="15">
    <source>
        <dbReference type="ARBA" id="ARBA00022801"/>
    </source>
</evidence>
<evidence type="ECO:0000256" key="23">
    <source>
        <dbReference type="SAM" id="MobiDB-lite"/>
    </source>
</evidence>
<evidence type="ECO:0000256" key="17">
    <source>
        <dbReference type="ARBA" id="ARBA00022840"/>
    </source>
</evidence>
<evidence type="ECO:0000313" key="26">
    <source>
        <dbReference type="Ensembl" id="ENSLLEP00000049327.1"/>
    </source>
</evidence>
<dbReference type="SMART" id="SM00382">
    <property type="entry name" value="AAA"/>
    <property type="match status" value="2"/>
</dbReference>
<keyword evidence="13 22" id="KW-0863">Zinc-finger</keyword>
<dbReference type="Gene3D" id="3.40.50.300">
    <property type="entry name" value="P-loop containing nucleotide triphosphate hydrolases"/>
    <property type="match status" value="2"/>
</dbReference>
<dbReference type="GO" id="GO:0006629">
    <property type="term" value="P:lipid metabolic process"/>
    <property type="evidence" value="ECO:0007669"/>
    <property type="project" value="UniProtKB-KW"/>
</dbReference>
<keyword evidence="8" id="KW-0037">Angiogenesis</keyword>
<comment type="similarity">
    <text evidence="5">Belongs to the AAA ATPase family.</text>
</comment>
<evidence type="ECO:0000256" key="11">
    <source>
        <dbReference type="ARBA" id="ARBA00022723"/>
    </source>
</evidence>
<dbReference type="Pfam" id="PF00004">
    <property type="entry name" value="AAA"/>
    <property type="match status" value="1"/>
</dbReference>
<dbReference type="GO" id="GO:0008270">
    <property type="term" value="F:zinc ion binding"/>
    <property type="evidence" value="ECO:0007669"/>
    <property type="project" value="UniProtKB-KW"/>
</dbReference>
<sequence>MIQHLPKSVERFYFTAVVYLIQSTNPDNYVSVHFYVILSKQFDFNPQKDKLFVMAGKLKGFKAWKDVVCEMRCISQLHDLNFELDQYVFLMTGRADIHKDNLDQYIPYKYVILRANKEVEYEYIYYANSSARVNRCMFIPSKYLYEKEWHQYDDMCLKERSWGSFNVWANKFDEIYQAKDMAGRVMLRQILHILTNCDANTLSRFFHHLNHFYLVYKDSLIYENNALSWTGHGFGKTQLMVRTLNMTCEPFISNSNLEGSVLNNRLVAGLIFIKILHEYRISEAKEISERICCVLCLEERPREHLQQELEKVKDMFSGFQRMDIALTDFCRQCLDKSVHHWIWVLPLVHKFSSIKASQDAVKYLQEDVWAGLEGLEYSKILRIDNKRYLQSMMSKQHLLQIDETLIRSWLCLVSVEEMTTFLKSVPAPMEDVLTACYFKFSKCEFYSEVAVCPQSNILRHLDDSNLGKFGRLVSAVILNAWPKDEQGNPIKDENEVLEHLMQWTDSTYIFQVYGTNSASQVNEEIQELVFLSDTIFQKAKDCLMSGDVQWKPLLCILQNEKQFLDICRRSKLFDVEKVLKWRREEADAFKKERESPRSASNTEDEEPEVRSETKELTIEALERTVFTESLKAYTTIYESFKSGGVTFGFVDVRLKVLKDRYKELEEELQTMRFLCASDNGIWIRECVEQIKEYHNLRDAFKAAKIITELKDCFNLTGDFKALNTLLQFVSNKNILHQFLNSKKLLQEITKERTKCLQEVIARKDFFMWVKETLHDVNELKVFVDLASISAGENDMEVDRVACFHNAVMGYSSLLYDLKPEFGFQNLMQCLEKLWKALENDQALPTELADSAKHIEWLKIVQESHGSVELSSLSLAKTINNKGTYIIQAPTDSKQVTIDNVLRLNLPIANEDGEEMQIYTQEKLTELLNKLMLMSGKGEQNSAEVEKFSEIFDNVQRLASTFIDLFLAGNVLFRKWEATVCCLDDVRGVVKMRFNVDGIDDLEEHGTITELLPNISQTMEELLQEWVNFMEEQRSQHFYLNYYSAEQLVYLTQQFQRRDISEEALVMLSFIKHDCTRKDTTANTSAMFSTGMGRPDKMAWNANLQNCPNMMEKIKMIWEFSITYLSTWFPGHLDIERLGKYLGCLADLKTTTEDRELHSSLKQGRPNLILCPKSEVLPTAIAIYMQSSNQPLPSYNEVLLCTPQTAFEEVALFFRRCLTPGCRGKTIYSLLYADELSYDTAYKSEELFQQLVAKGIADYNLVIICNSDREHCYIPSAFSRHKLLVYPQIPLAKIQQYLQQHFVVGGNVITAASCFKNGTSVGIVTSKRAGVGKSLYVKRLHEQLQKKLKERPVLKVIRLISPELDENKVLHKLLPFLDDKHKAKPILFHIDITSSVNSGISEFLFKLLVLQYLMDPGGRIWRRRPCHLYIIEMVDSPSRLSQKQQQQTNFIDLFPKITCCAPKEIMTRITEDSEADQEDPGMDIEEFRSECFQRPYQYLIRFDRNENLDTFVYREGSVEGEPKECLQLFLLNCGIVDPSWSELRNFTWFLNLQLKDCESSIFCNHEVIGDTLEGFKNFVVNFMILMAKDFSTPSLHIADQSPGRLTLFDPNGVREEDIVPFLLRKKWETEPHPYIFFNEDHESMTFIGFHLQSNFEGGVDAINPTDRSIIRRNIMTRQLFAGLRAQRVPFNVDFDTLPRDEKISKLSMVLGIQWPFEPDDTYELTMDNILKILAIKMRFRCGIPVVIMGETGCGKTRLIRFLCQLSKGFSETENMKLVKVHGGTSADLIYRKIKEAQELAVKNTETHKCDTVLFFDEANTTDTISSIKEALCDNSVDGEPLIENSGLHIIAACNPYRKHNDEMIKRLESAGLGYRVKAEETKERLGSIPLRQLVYRVHALPPSMMSLVWDFGQLNDETEKKYIQQIVLRMARDLKLTADDDIQLLTSVLSASQSYMRKRNDECSFVSLRDVERCMEVFRWFYSHCNLLLGNQQKLLHTNANFKNVTHWCLVLAAGVCYHASLEDKVSYRDNICHLFPEPYKNPDMILHDITKMQDLFLSGLRIGENIARNHALKENVFMMVICIELKIPLFLVGKPGSSKSLAKTIVADAMQGQAAHTELYKFLKQIHLVSFQCSPHSTPEGIIGTFKQCARFQEGKNLEEYVSVVVLDEIGLAEDSSKMPLKTLHPLLEDGCIEEKPLAHQKVGFIGISNWALDPAKMNRGLFVSRGDPNIEELTESAKGICSSDQLVFQKVDTHFQHFANAYQEICAGQKEQNKFFGLRDFYSLIKMVFALVKLSLTAPTDHQIAHAVLRNFSGKDEIDALRYFMPNHEETRFRETIQTKDLVMENVKSKTDKNECRYLLILTKNYAALQILQQALLKEEQHPEIIFGSSFPKDQEYTQICRNISRIKICMETGQMVVLLNLQNLYESLYDALNQYYVYLADQKYVDLGLGTHRVKCRVHSDFRLIVIEEKDVVYEEFPIPLINRLEKHYLDINTVLSKAQKAVVSDLEKWVTDFIAVNTETLMIGQQQYSPSDAFVGYHSDTCASVVLQISESHDQDLSENMEEVSNQARSVMLNCATPDSVIRSRNEELIEEYFKRQSHGSFLDFIHDHITKVASSNIVYTEITTFSRLITSTDKKAFIEDLGDLIQSIEVLSLQQFDTEVSFLKKVRGFLKISTGNRILIIQTEFEESVKAAHLVASAKYATENTINKMELGEVSLFVCFITKLSRMRGGTSYGGFCGGLWSSIHIDDLRKSKDIVSDITALQNLTISQLFQDKGETPSLTDAGHIPDDNIEVHDTMIERQLSDENESSETLEISTLIRSCVQNAIGMLKDDQRAMSRNTRRVDVLIHLLSKKGQSNDSFFKVLKTRLHSMLEHQEENTYNVHEWVVRQASNPDALQEAGTFRQTLWKHLQATVTPILAHLLSIVDCDANLDILEITDVANYLKAMWIFIFSDEDFLNISYNGKRKNNTKHRQNNSVLVNHNMNIKSCTRNFIPFSWRIKDYLEGIWAQAEHMEGTGSEKIFLGFYSNSPLGKHISELSEDEQYEAFLLYKRDFILLTMTVSSKDELELMELALSMCVEELKKPEDFNGLTFPWIHLAYKTFRHRLQNLSRILALNPPVLEPLCTNAKDPKSAIMCGCKSVIDIYAGIACLEIMKENIMAPDPQTWLRQVKNVMVPMDLICSEKYLQGWSEMGNKGISTVKCLWTSLYSMALFIEHVLLDENVQDEEMFGAQVCAICQEDPTEPVSLHCDHIFCQTCIKRWLDSGRNNCPMCKEELPENFNIEVSETRYVKFKQMCNGFFLDLVCTLCFKDNTPPDKELIQEILELLFTSKNFSPAQQYHRLKTEILSYLSPFEDTIDKTPVIRSVILKLLLKYSFNEVEAHAEEYLQKVETIPLLTREDKLEVYLLFVNCLEVRGNITQSLCVCVTMSQFMEELSSDFIYFLEEQSMSEFLHHVKDFCTASGNDWHRLYFIRKLANLHGIESVQKLYNDDDYEWLFPEQMFHTEVEGIEDQTNQIDLFLVCGDSYKCLRDGLGKALMEQKDESIMKAQQVLMKDRRKELAVHMLLAVYREITMLHRDQTHVQNLRFLQEPHVQQFLQSLLNNSRPLMRAGTQEVDGSVAGLVVHFAAVLLIAEGGLLAPLKNLAFSPGRMQNAFLPTMPEDMAGFHGDKHCALTFACNVFCQCGLPMERSRCMDCGTVVGGDQHRPHEGFQRVAATVDRTQTGHVLGGPEQQGTSVAAEREMTPPVFLVLRLLTHLAMVLGSTSRNPILAGIVKPPVTDLRGFLFQHIVRGLEQLRNSLRKSADETTMLIHLVIRRLLHRSTQEHRHLPAQFDEIWSNKEGRNNWEKETEGRVITPNSILNDDRIGSNLIMKIMYDDPTLHGNPLRLPQDAHIHCSKFWSCRERISIQYLWNVVQQNKCAESVPLLSRFLEKECELRLVRLLPEILSLQKDLIKIFHNTQDTRVQTALFIADRLAHHTMVHVSRHMSAHVSGAINLPEDVCENITLNSDVSFLLPCRQGKGLCATALVDYLITLHNSFVYAMVNLTDKQFSVNASDVMDLHVITYEMERDIMPIVLASCQYSVESGQEATQEFDLPRIQHHIARRFLQGKPLISLTGLPTFTLAHDRNYESIFVDIKRRLPQDLLPNTTIDTISRSLNVYNDVCEALHIVDVTLGFLATSGPQSDDRLSTYIERDLQMAEDGNEHILEALNQCHLKHTFAVWQLLNALKSEHLLRLKMVQYKQELSQDDQQNLNKFLDQHGAHFLLLELHEIIILHLRKTRSIEELNPTGLFRKHRCSPTPRMPSTRRHGLNSDKHAHFIQETSMTSRRRSFTVQRLLWLLGCIL</sequence>
<comment type="catalytic activity">
    <reaction evidence="21">
        <text>ATP + H2O = ADP + phosphate + H(+)</text>
        <dbReference type="Rhea" id="RHEA:13065"/>
        <dbReference type="ChEBI" id="CHEBI:15377"/>
        <dbReference type="ChEBI" id="CHEBI:15378"/>
        <dbReference type="ChEBI" id="CHEBI:30616"/>
        <dbReference type="ChEBI" id="CHEBI:43474"/>
        <dbReference type="ChEBI" id="CHEBI:456216"/>
    </reaction>
    <physiologicalReaction direction="left-to-right" evidence="21">
        <dbReference type="Rhea" id="RHEA:13066"/>
    </physiologicalReaction>
</comment>
<evidence type="ECO:0000256" key="9">
    <source>
        <dbReference type="ARBA" id="ARBA00022677"/>
    </source>
</evidence>
<dbReference type="FunFam" id="3.40.50.300:FF:000491">
    <property type="entry name" value="E3 ubiquitin-protein ligase RNF213"/>
    <property type="match status" value="1"/>
</dbReference>
<evidence type="ECO:0000256" key="1">
    <source>
        <dbReference type="ARBA" id="ARBA00000900"/>
    </source>
</evidence>
<dbReference type="GO" id="GO:0006511">
    <property type="term" value="P:ubiquitin-dependent protein catabolic process"/>
    <property type="evidence" value="ECO:0007669"/>
    <property type="project" value="TreeGrafter"/>
</dbReference>
<dbReference type="Pfam" id="PF00097">
    <property type="entry name" value="zf-C3HC4"/>
    <property type="match status" value="1"/>
</dbReference>
<evidence type="ECO:0000259" key="24">
    <source>
        <dbReference type="PROSITE" id="PS50089"/>
    </source>
</evidence>
<reference evidence="26" key="1">
    <citation type="submission" date="2025-08" db="UniProtKB">
        <authorList>
            <consortium name="Ensembl"/>
        </authorList>
    </citation>
    <scope>IDENTIFICATION</scope>
</reference>
<evidence type="ECO:0000256" key="13">
    <source>
        <dbReference type="ARBA" id="ARBA00022771"/>
    </source>
</evidence>
<feature type="region of interest" description="Disordered" evidence="23">
    <location>
        <begin position="591"/>
        <end position="613"/>
    </location>
</feature>
<dbReference type="InterPro" id="IPR013083">
    <property type="entry name" value="Znf_RING/FYVE/PHD"/>
</dbReference>
<dbReference type="GO" id="GO:0016020">
    <property type="term" value="C:membrane"/>
    <property type="evidence" value="ECO:0007669"/>
    <property type="project" value="TreeGrafter"/>
</dbReference>
<evidence type="ECO:0000256" key="4">
    <source>
        <dbReference type="ARBA" id="ARBA00004906"/>
    </source>
</evidence>
<evidence type="ECO:0000256" key="3">
    <source>
        <dbReference type="ARBA" id="ARBA00004514"/>
    </source>
</evidence>
<evidence type="ECO:0000256" key="21">
    <source>
        <dbReference type="ARBA" id="ARBA00048778"/>
    </source>
</evidence>
<evidence type="ECO:0000256" key="5">
    <source>
        <dbReference type="ARBA" id="ARBA00006914"/>
    </source>
</evidence>
<feature type="domain" description="RZ-type" evidence="25">
    <location>
        <begin position="3651"/>
        <end position="3727"/>
    </location>
</feature>
<dbReference type="Proteomes" id="UP000694569">
    <property type="component" value="Unplaced"/>
</dbReference>
<keyword evidence="7" id="KW-0963">Cytoplasm</keyword>
<dbReference type="GO" id="GO:2000051">
    <property type="term" value="P:negative regulation of non-canonical Wnt signaling pathway"/>
    <property type="evidence" value="ECO:0007669"/>
    <property type="project" value="TreeGrafter"/>
</dbReference>
<dbReference type="SUPFAM" id="SSF52540">
    <property type="entry name" value="P-loop containing nucleoside triphosphate hydrolases"/>
    <property type="match status" value="2"/>
</dbReference>
<dbReference type="GO" id="GO:0005811">
    <property type="term" value="C:lipid droplet"/>
    <property type="evidence" value="ECO:0007669"/>
    <property type="project" value="UniProtKB-SubCell"/>
</dbReference>
<dbReference type="PANTHER" id="PTHR22605">
    <property type="entry name" value="RZ-TYPE DOMAIN-CONTAINING PROTEIN"/>
    <property type="match status" value="1"/>
</dbReference>
<evidence type="ECO:0000256" key="10">
    <source>
        <dbReference type="ARBA" id="ARBA00022679"/>
    </source>
</evidence>
<dbReference type="GeneTree" id="ENSGT00630000089884"/>
<dbReference type="Ensembl" id="ENSLLET00000051247.1">
    <property type="protein sequence ID" value="ENSLLEP00000049327.1"/>
    <property type="gene ID" value="ENSLLEG00000031034.1"/>
</dbReference>
<dbReference type="CDD" id="cd16561">
    <property type="entry name" value="RING-HC_RNF213"/>
    <property type="match status" value="1"/>
</dbReference>
<keyword evidence="19" id="KW-0443">Lipid metabolism</keyword>
<evidence type="ECO:0000256" key="22">
    <source>
        <dbReference type="PROSITE-ProRule" id="PRU00175"/>
    </source>
</evidence>
<dbReference type="InterPro" id="IPR018957">
    <property type="entry name" value="Znf_C3HC4_RING-type"/>
</dbReference>
<dbReference type="InterPro" id="IPR031248">
    <property type="entry name" value="RNF213"/>
</dbReference>
<dbReference type="GO" id="GO:0002040">
    <property type="term" value="P:sprouting angiogenesis"/>
    <property type="evidence" value="ECO:0007669"/>
    <property type="project" value="TreeGrafter"/>
</dbReference>
<dbReference type="GO" id="GO:0061630">
    <property type="term" value="F:ubiquitin protein ligase activity"/>
    <property type="evidence" value="ECO:0007669"/>
    <property type="project" value="UniProtKB-EC"/>
</dbReference>
<keyword evidence="20" id="KW-0511">Multifunctional enzyme</keyword>
<feature type="domain" description="RING-type" evidence="24">
    <location>
        <begin position="3238"/>
        <end position="3277"/>
    </location>
</feature>
<dbReference type="SUPFAM" id="SSF57850">
    <property type="entry name" value="RING/U-box"/>
    <property type="match status" value="1"/>
</dbReference>
<dbReference type="GO" id="GO:0005730">
    <property type="term" value="C:nucleolus"/>
    <property type="evidence" value="ECO:0007669"/>
    <property type="project" value="TreeGrafter"/>
</dbReference>
<accession>A0A8C5RBG0</accession>
<keyword evidence="11" id="KW-0479">Metal-binding</keyword>
<keyword evidence="27" id="KW-1185">Reference proteome</keyword>
<keyword evidence="17" id="KW-0067">ATP-binding</keyword>
<dbReference type="InterPro" id="IPR003959">
    <property type="entry name" value="ATPase_AAA_core"/>
</dbReference>
<proteinExistence type="inferred from homology"/>
<dbReference type="FunFam" id="3.40.50.300:FF:000804">
    <property type="entry name" value="E3 ubiquitin-protein ligase RNF213"/>
    <property type="match status" value="1"/>
</dbReference>
<comment type="pathway">
    <text evidence="4">Protein modification; protein ubiquitination.</text>
</comment>
<evidence type="ECO:0000259" key="25">
    <source>
        <dbReference type="PROSITE" id="PS51981"/>
    </source>
</evidence>
<keyword evidence="15" id="KW-0378">Hydrolase</keyword>
<keyword evidence="12" id="KW-0547">Nucleotide-binding</keyword>
<evidence type="ECO:0000256" key="7">
    <source>
        <dbReference type="ARBA" id="ARBA00022490"/>
    </source>
</evidence>
<dbReference type="PROSITE" id="PS50089">
    <property type="entry name" value="ZF_RING_2"/>
    <property type="match status" value="1"/>
</dbReference>
<dbReference type="GO" id="GO:0016887">
    <property type="term" value="F:ATP hydrolysis activity"/>
    <property type="evidence" value="ECO:0007669"/>
    <property type="project" value="InterPro"/>
</dbReference>
<dbReference type="GO" id="GO:0005829">
    <property type="term" value="C:cytosol"/>
    <property type="evidence" value="ECO:0007669"/>
    <property type="project" value="UniProtKB-SubCell"/>
</dbReference>
<dbReference type="SMART" id="SM00184">
    <property type="entry name" value="RING"/>
    <property type="match status" value="1"/>
</dbReference>
<evidence type="ECO:0000256" key="14">
    <source>
        <dbReference type="ARBA" id="ARBA00022786"/>
    </source>
</evidence>
<dbReference type="InterPro" id="IPR003593">
    <property type="entry name" value="AAA+_ATPase"/>
</dbReference>
<evidence type="ECO:0000256" key="16">
    <source>
        <dbReference type="ARBA" id="ARBA00022833"/>
    </source>
</evidence>
<name>A0A8C5RBG0_9ANUR</name>
<dbReference type="InterPro" id="IPR017907">
    <property type="entry name" value="Znf_RING_CS"/>
</dbReference>
<dbReference type="InterPro" id="IPR001841">
    <property type="entry name" value="Znf_RING"/>
</dbReference>
<dbReference type="PANTHER" id="PTHR22605:SF16">
    <property type="entry name" value="E3 UBIQUITIN-PROTEIN LIGASE RNF213"/>
    <property type="match status" value="1"/>
</dbReference>
<dbReference type="InterPro" id="IPR027417">
    <property type="entry name" value="P-loop_NTPase"/>
</dbReference>
<dbReference type="GO" id="GO:0005524">
    <property type="term" value="F:ATP binding"/>
    <property type="evidence" value="ECO:0007669"/>
    <property type="project" value="UniProtKB-KW"/>
</dbReference>
<protein>
    <recommendedName>
        <fullName evidence="6">RING-type E3 ubiquitin transferase</fullName>
        <ecNumber evidence="6">2.3.2.27</ecNumber>
    </recommendedName>
</protein>
<keyword evidence="16" id="KW-0862">Zinc</keyword>
<comment type="subcellular location">
    <subcellularLocation>
        <location evidence="3">Cytoplasm</location>
        <location evidence="3">Cytosol</location>
    </subcellularLocation>
    <subcellularLocation>
        <location evidence="2">Lipid droplet</location>
    </subcellularLocation>
</comment>
<comment type="catalytic activity">
    <reaction evidence="1">
        <text>S-ubiquitinyl-[E2 ubiquitin-conjugating enzyme]-L-cysteine + [acceptor protein]-L-lysine = [E2 ubiquitin-conjugating enzyme]-L-cysteine + N(6)-ubiquitinyl-[acceptor protein]-L-lysine.</text>
        <dbReference type="EC" id="2.3.2.27"/>
    </reaction>
</comment>
<evidence type="ECO:0000256" key="8">
    <source>
        <dbReference type="ARBA" id="ARBA00022657"/>
    </source>
</evidence>
<evidence type="ECO:0000256" key="20">
    <source>
        <dbReference type="ARBA" id="ARBA00023268"/>
    </source>
</evidence>
<keyword evidence="9" id="KW-0551">Lipid droplet</keyword>